<accession>A0A0E0DII0</accession>
<evidence type="ECO:0000313" key="2">
    <source>
        <dbReference type="EnsemblPlants" id="OMERI04G21260.1"/>
    </source>
</evidence>
<dbReference type="Proteomes" id="UP000008021">
    <property type="component" value="Chromosome 4"/>
</dbReference>
<evidence type="ECO:0000256" key="1">
    <source>
        <dbReference type="SAM" id="Phobius"/>
    </source>
</evidence>
<dbReference type="HOGENOM" id="CLU_110446_0_0_1"/>
<reference evidence="2" key="1">
    <citation type="submission" date="2015-04" db="UniProtKB">
        <authorList>
            <consortium name="EnsemblPlants"/>
        </authorList>
    </citation>
    <scope>IDENTIFICATION</scope>
</reference>
<keyword evidence="3" id="KW-1185">Reference proteome</keyword>
<reference evidence="2" key="2">
    <citation type="submission" date="2018-05" db="EMBL/GenBank/DDBJ databases">
        <title>OmerRS3 (Oryza meridionalis Reference Sequence Version 3).</title>
        <authorList>
            <person name="Zhang J."/>
            <person name="Kudrna D."/>
            <person name="Lee S."/>
            <person name="Talag J."/>
            <person name="Welchert J."/>
            <person name="Wing R.A."/>
        </authorList>
    </citation>
    <scope>NUCLEOTIDE SEQUENCE [LARGE SCALE GENOMIC DNA]</scope>
    <source>
        <strain evidence="2">cv. OR44</strain>
    </source>
</reference>
<dbReference type="Gramene" id="OMERI04G21260.1">
    <property type="protein sequence ID" value="OMERI04G21260.1"/>
    <property type="gene ID" value="OMERI04G21260"/>
</dbReference>
<name>A0A0E0DII0_9ORYZ</name>
<keyword evidence="1" id="KW-1133">Transmembrane helix</keyword>
<proteinExistence type="predicted"/>
<dbReference type="STRING" id="40149.A0A0E0DII0"/>
<protein>
    <submittedName>
        <fullName evidence="2">Uncharacterized protein</fullName>
    </submittedName>
</protein>
<dbReference type="eggNOG" id="ENOG502S9TP">
    <property type="taxonomic scope" value="Eukaryota"/>
</dbReference>
<organism evidence="2">
    <name type="scientific">Oryza meridionalis</name>
    <dbReference type="NCBI Taxonomy" id="40149"/>
    <lineage>
        <taxon>Eukaryota</taxon>
        <taxon>Viridiplantae</taxon>
        <taxon>Streptophyta</taxon>
        <taxon>Embryophyta</taxon>
        <taxon>Tracheophyta</taxon>
        <taxon>Spermatophyta</taxon>
        <taxon>Magnoliopsida</taxon>
        <taxon>Liliopsida</taxon>
        <taxon>Poales</taxon>
        <taxon>Poaceae</taxon>
        <taxon>BOP clade</taxon>
        <taxon>Oryzoideae</taxon>
        <taxon>Oryzeae</taxon>
        <taxon>Oryzinae</taxon>
        <taxon>Oryza</taxon>
    </lineage>
</organism>
<keyword evidence="1" id="KW-0812">Transmembrane</keyword>
<keyword evidence="1" id="KW-0472">Membrane</keyword>
<evidence type="ECO:0000313" key="3">
    <source>
        <dbReference type="Proteomes" id="UP000008021"/>
    </source>
</evidence>
<dbReference type="EnsemblPlants" id="OMERI04G21260.1">
    <property type="protein sequence ID" value="OMERI04G21260.1"/>
    <property type="gene ID" value="OMERI04G21260"/>
</dbReference>
<dbReference type="AlphaFoldDB" id="A0A0E0DII0"/>
<feature type="transmembrane region" description="Helical" evidence="1">
    <location>
        <begin position="123"/>
        <end position="147"/>
    </location>
</feature>
<sequence length="164" mass="16827">MSCFSSHARRSHLIAIVPRRLKQMASRRRDLGRPLLVALCVVALLAVGSESHGLEDFREGNTEATPAMASFFGSKPEAAELPEALDASNAAAATAKPEAASAIPRAATTASASSAPPRRSVSVAAGVACAVAAVAVVGVAVAVAYVVRARRAARRESEVRLGSP</sequence>